<proteinExistence type="predicted"/>
<evidence type="ECO:0000313" key="2">
    <source>
        <dbReference type="EMBL" id="MBY4797451.1"/>
    </source>
</evidence>
<keyword evidence="1" id="KW-0812">Transmembrane</keyword>
<gene>
    <name evidence="2" type="ORF">K6V98_03650</name>
</gene>
<evidence type="ECO:0000313" key="3">
    <source>
        <dbReference type="Proteomes" id="UP000700908"/>
    </source>
</evidence>
<keyword evidence="1" id="KW-1133">Transmembrane helix</keyword>
<reference evidence="2 3" key="1">
    <citation type="submission" date="2021-08" db="EMBL/GenBank/DDBJ databases">
        <title>Collinsella faecalis sp. nov. isolated from swine faeces.</title>
        <authorList>
            <person name="Oh B.S."/>
            <person name="Lee J.H."/>
        </authorList>
    </citation>
    <scope>NUCLEOTIDE SEQUENCE [LARGE SCALE GENOMIC DNA]</scope>
    <source>
        <strain evidence="2 3">AGMB00827</strain>
    </source>
</reference>
<feature type="transmembrane region" description="Helical" evidence="1">
    <location>
        <begin position="181"/>
        <end position="202"/>
    </location>
</feature>
<feature type="transmembrane region" description="Helical" evidence="1">
    <location>
        <begin position="214"/>
        <end position="237"/>
    </location>
</feature>
<accession>A0ABS7MK46</accession>
<dbReference type="InterPro" id="IPR012507">
    <property type="entry name" value="YibE_F"/>
</dbReference>
<organism evidence="2 3">
    <name type="scientific">Collinsella ureilytica</name>
    <dbReference type="NCBI Taxonomy" id="2869515"/>
    <lineage>
        <taxon>Bacteria</taxon>
        <taxon>Bacillati</taxon>
        <taxon>Actinomycetota</taxon>
        <taxon>Coriobacteriia</taxon>
        <taxon>Coriobacteriales</taxon>
        <taxon>Coriobacteriaceae</taxon>
        <taxon>Collinsella</taxon>
    </lineage>
</organism>
<feature type="transmembrane region" description="Helical" evidence="1">
    <location>
        <begin position="12"/>
        <end position="30"/>
    </location>
</feature>
<feature type="transmembrane region" description="Helical" evidence="1">
    <location>
        <begin position="316"/>
        <end position="335"/>
    </location>
</feature>
<feature type="transmembrane region" description="Helical" evidence="1">
    <location>
        <begin position="130"/>
        <end position="150"/>
    </location>
</feature>
<feature type="transmembrane region" description="Helical" evidence="1">
    <location>
        <begin position="257"/>
        <end position="283"/>
    </location>
</feature>
<dbReference type="Proteomes" id="UP000700908">
    <property type="component" value="Unassembled WGS sequence"/>
</dbReference>
<name>A0ABS7MK46_9ACTN</name>
<feature type="transmembrane region" description="Helical" evidence="1">
    <location>
        <begin position="157"/>
        <end position="175"/>
    </location>
</feature>
<dbReference type="PANTHER" id="PTHR41771:SF1">
    <property type="entry name" value="MEMBRANE PROTEIN"/>
    <property type="match status" value="1"/>
</dbReference>
<feature type="transmembrane region" description="Helical" evidence="1">
    <location>
        <begin position="355"/>
        <end position="376"/>
    </location>
</feature>
<dbReference type="Pfam" id="PF07907">
    <property type="entry name" value="YibE_F"/>
    <property type="match status" value="1"/>
</dbReference>
<sequence>MKDRLISHRRDLLTVLLMLAVIAGSLWFASTRDTSFTMLTANGITYPEATIVRVQEEHLDREEGTNRFLGHQVLEVRLETGMGAGETVLAENSLSADHNVLGRVGERVIIKAERQEGIAPYYSVFNYDRMGKSALVFGLFALCMVVVGGLKGLRSMIGLAFAMLMIILLLVPAVFSGIPAVPAGLAVMIIITIFSMLLLNGWSPKTYAAIGSTVLGMAVAAGVYVLFSSILVVSGFNKGDAEELILIAQTTGLDVQATLFVGVLVASLGAVMDMCMSIATALFELKDQHPTLSRTQMVTSAFNMGRDMIGTMCQTLILAFTGSSLTSMLVLMAYGVDMAQLISSDYMAVELLHSFVGGIAVIACVPVTAFVCAAVTKEPASS</sequence>
<keyword evidence="3" id="KW-1185">Reference proteome</keyword>
<protein>
    <submittedName>
        <fullName evidence="2">YibE/F family protein</fullName>
    </submittedName>
</protein>
<keyword evidence="1" id="KW-0472">Membrane</keyword>
<dbReference type="EMBL" id="JAIMFO010000005">
    <property type="protein sequence ID" value="MBY4797451.1"/>
    <property type="molecule type" value="Genomic_DNA"/>
</dbReference>
<evidence type="ECO:0000256" key="1">
    <source>
        <dbReference type="SAM" id="Phobius"/>
    </source>
</evidence>
<dbReference type="PANTHER" id="PTHR41771">
    <property type="entry name" value="MEMBRANE PROTEIN-RELATED"/>
    <property type="match status" value="1"/>
</dbReference>
<comment type="caution">
    <text evidence="2">The sequence shown here is derived from an EMBL/GenBank/DDBJ whole genome shotgun (WGS) entry which is preliminary data.</text>
</comment>
<dbReference type="RefSeq" id="WP_222199168.1">
    <property type="nucleotide sequence ID" value="NZ_JAIMFO010000005.1"/>
</dbReference>